<accession>A0A9R1TRP3</accession>
<evidence type="ECO:0000313" key="6">
    <source>
        <dbReference type="RefSeq" id="XP_011313608.1"/>
    </source>
</evidence>
<evidence type="ECO:0000313" key="5">
    <source>
        <dbReference type="Proteomes" id="UP000694866"/>
    </source>
</evidence>
<dbReference type="PIRSF" id="PIRSF037755">
    <property type="entry name" value="Mettl2_prd"/>
    <property type="match status" value="1"/>
</dbReference>
<dbReference type="InterPro" id="IPR026113">
    <property type="entry name" value="METTL2/6/8-like"/>
</dbReference>
<dbReference type="SUPFAM" id="SSF53335">
    <property type="entry name" value="S-adenosyl-L-methionine-dependent methyltransferases"/>
    <property type="match status" value="1"/>
</dbReference>
<dbReference type="CDD" id="cd02440">
    <property type="entry name" value="AdoMet_MTases"/>
    <property type="match status" value="1"/>
</dbReference>
<evidence type="ECO:0000256" key="3">
    <source>
        <dbReference type="ARBA" id="ARBA00022679"/>
    </source>
</evidence>
<comment type="function">
    <text evidence="4">S-adenosyl-L-methionine-dependent methyltransferase.</text>
</comment>
<dbReference type="PANTHER" id="PTHR22809">
    <property type="entry name" value="METHYLTRANSFERASE-RELATED"/>
    <property type="match status" value="1"/>
</dbReference>
<evidence type="ECO:0000256" key="4">
    <source>
        <dbReference type="PIRNR" id="PIRNR037755"/>
    </source>
</evidence>
<keyword evidence="2 4" id="KW-0489">Methyltransferase</keyword>
<dbReference type="GO" id="GO:0008757">
    <property type="term" value="F:S-adenosylmethionine-dependent methyltransferase activity"/>
    <property type="evidence" value="ECO:0007669"/>
    <property type="project" value="UniProtKB-ARBA"/>
</dbReference>
<organism evidence="5 6">
    <name type="scientific">Fopius arisanus</name>
    <dbReference type="NCBI Taxonomy" id="64838"/>
    <lineage>
        <taxon>Eukaryota</taxon>
        <taxon>Metazoa</taxon>
        <taxon>Ecdysozoa</taxon>
        <taxon>Arthropoda</taxon>
        <taxon>Hexapoda</taxon>
        <taxon>Insecta</taxon>
        <taxon>Pterygota</taxon>
        <taxon>Neoptera</taxon>
        <taxon>Endopterygota</taxon>
        <taxon>Hymenoptera</taxon>
        <taxon>Apocrita</taxon>
        <taxon>Ichneumonoidea</taxon>
        <taxon>Braconidae</taxon>
        <taxon>Opiinae</taxon>
        <taxon>Fopius</taxon>
    </lineage>
</organism>
<dbReference type="AlphaFoldDB" id="A0A9R1TRP3"/>
<comment type="similarity">
    <text evidence="1 4">Belongs to the methyltransferase superfamily. METL family.</text>
</comment>
<sequence>MESSEENVGHVAKLLTSEEFEKMKAQDSRLVSERCAILLEKEAKKHWDLFYKRNTTNFFKDRHWTTREFQELLDVGSIDNGCLIEVGCGVGNLIYPLLEDGLRFKKIYACDLSPRAVNFIKEHKLFDPKIMTAFQADVTTDDCFSDIHDSIDVATLIFVLSAIHPQKFQSVAKNLFKIIKSGGTVLFRDYGLYDMAQLRFKPGHKIADNFYMRQDGTRSYYFSTSEVEKIFTTSGFYVVNCTYVQRRTTNVKEGIDLPRIFVQATFKKP</sequence>
<gene>
    <name evidence="6" type="primary">LOC105273068</name>
</gene>
<dbReference type="EC" id="2.1.1.-" evidence="4"/>
<dbReference type="Pfam" id="PF13489">
    <property type="entry name" value="Methyltransf_23"/>
    <property type="match status" value="1"/>
</dbReference>
<dbReference type="KEGG" id="fas:105273068"/>
<reference evidence="6" key="1">
    <citation type="submission" date="2025-08" db="UniProtKB">
        <authorList>
            <consortium name="RefSeq"/>
        </authorList>
    </citation>
    <scope>IDENTIFICATION</scope>
    <source>
        <strain evidence="6">USDA-PBARC FA_bdor</strain>
        <tissue evidence="6">Whole organism</tissue>
    </source>
</reference>
<dbReference type="GO" id="GO:0032259">
    <property type="term" value="P:methylation"/>
    <property type="evidence" value="ECO:0007669"/>
    <property type="project" value="UniProtKB-KW"/>
</dbReference>
<dbReference type="Gene3D" id="3.40.50.150">
    <property type="entry name" value="Vaccinia Virus protein VP39"/>
    <property type="match status" value="1"/>
</dbReference>
<proteinExistence type="inferred from homology"/>
<name>A0A9R1TRP3_9HYME</name>
<dbReference type="GO" id="GO:0008173">
    <property type="term" value="F:RNA methyltransferase activity"/>
    <property type="evidence" value="ECO:0007669"/>
    <property type="project" value="UniProtKB-ARBA"/>
</dbReference>
<keyword evidence="3 4" id="KW-0808">Transferase</keyword>
<dbReference type="RefSeq" id="XP_011313608.1">
    <property type="nucleotide sequence ID" value="XM_011315306.1"/>
</dbReference>
<dbReference type="PANTHER" id="PTHR22809:SF5">
    <property type="entry name" value="TRNA N(3)-METHYLCYTIDINE METHYLTRANSFERASE METTL6"/>
    <property type="match status" value="1"/>
</dbReference>
<dbReference type="OrthoDB" id="417697at2759"/>
<keyword evidence="5" id="KW-1185">Reference proteome</keyword>
<dbReference type="GeneID" id="105273068"/>
<protein>
    <recommendedName>
        <fullName evidence="4">tRNA N(3)-methylcytidine methyltransferase</fullName>
        <ecNumber evidence="4">2.1.1.-</ecNumber>
    </recommendedName>
</protein>
<dbReference type="Proteomes" id="UP000694866">
    <property type="component" value="Unplaced"/>
</dbReference>
<evidence type="ECO:0000256" key="1">
    <source>
        <dbReference type="ARBA" id="ARBA00009725"/>
    </source>
</evidence>
<evidence type="ECO:0000256" key="2">
    <source>
        <dbReference type="ARBA" id="ARBA00022603"/>
    </source>
</evidence>
<dbReference type="InterPro" id="IPR029063">
    <property type="entry name" value="SAM-dependent_MTases_sf"/>
</dbReference>